<evidence type="ECO:0000313" key="3">
    <source>
        <dbReference type="EMBL" id="MBU2689607.1"/>
    </source>
</evidence>
<proteinExistence type="predicted"/>
<sequence length="144" mass="15435">MSNNTRVATLALILIFFIGTLPLDLFAARAEEPMLTITKNTLYGALTGLVLGGTLTLVVDEEKRDDVVRWGVVIGTFGGFGFGLYTASRGGEDYLSRWNPQETADVCTIPGPLALRLDPPLARWTGASNESTSGVPTSVSGRRM</sequence>
<dbReference type="EMBL" id="JAHJDP010000012">
    <property type="protein sequence ID" value="MBU2689607.1"/>
    <property type="molecule type" value="Genomic_DNA"/>
</dbReference>
<feature type="region of interest" description="Disordered" evidence="1">
    <location>
        <begin position="125"/>
        <end position="144"/>
    </location>
</feature>
<dbReference type="Proteomes" id="UP000777784">
    <property type="component" value="Unassembled WGS sequence"/>
</dbReference>
<keyword evidence="2" id="KW-0472">Membrane</keyword>
<comment type="caution">
    <text evidence="3">The sequence shown here is derived from an EMBL/GenBank/DDBJ whole genome shotgun (WGS) entry which is preliminary data.</text>
</comment>
<dbReference type="AlphaFoldDB" id="A0A948RV95"/>
<name>A0A948RV95_UNCEI</name>
<keyword evidence="2" id="KW-1133">Transmembrane helix</keyword>
<reference evidence="3" key="1">
    <citation type="submission" date="2021-05" db="EMBL/GenBank/DDBJ databases">
        <title>Energy efficiency and biological interactions define the core microbiome of deep oligotrophic groundwater.</title>
        <authorList>
            <person name="Mehrshad M."/>
            <person name="Lopez-Fernandez M."/>
            <person name="Bell E."/>
            <person name="Bernier-Latmani R."/>
            <person name="Bertilsson S."/>
            <person name="Dopson M."/>
        </authorList>
    </citation>
    <scope>NUCLEOTIDE SEQUENCE</scope>
    <source>
        <strain evidence="3">Modern_marine.mb.64</strain>
    </source>
</reference>
<evidence type="ECO:0000256" key="1">
    <source>
        <dbReference type="SAM" id="MobiDB-lite"/>
    </source>
</evidence>
<feature type="transmembrane region" description="Helical" evidence="2">
    <location>
        <begin position="40"/>
        <end position="60"/>
    </location>
</feature>
<keyword evidence="2" id="KW-0812">Transmembrane</keyword>
<organism evidence="3 4">
    <name type="scientific">Eiseniibacteriota bacterium</name>
    <dbReference type="NCBI Taxonomy" id="2212470"/>
    <lineage>
        <taxon>Bacteria</taxon>
        <taxon>Candidatus Eiseniibacteriota</taxon>
    </lineage>
</organism>
<gene>
    <name evidence="3" type="ORF">KJ970_01645</name>
</gene>
<feature type="transmembrane region" description="Helical" evidence="2">
    <location>
        <begin position="67"/>
        <end position="87"/>
    </location>
</feature>
<evidence type="ECO:0000256" key="2">
    <source>
        <dbReference type="SAM" id="Phobius"/>
    </source>
</evidence>
<accession>A0A948RV95</accession>
<protein>
    <submittedName>
        <fullName evidence="3">Uncharacterized protein</fullName>
    </submittedName>
</protein>
<evidence type="ECO:0000313" key="4">
    <source>
        <dbReference type="Proteomes" id="UP000777784"/>
    </source>
</evidence>
<feature type="compositionally biased region" description="Polar residues" evidence="1">
    <location>
        <begin position="126"/>
        <end position="144"/>
    </location>
</feature>